<sequence>MYARYTNGVKTHHQDYDIENRLRYVRDDTTSGQYTEFFYDASGQRVLTIQPDGTEIYTPFVDYEEEHLPTARRAPISIERATQDVTTASASQTPVPAPT</sequence>
<dbReference type="AlphaFoldDB" id="A0A955LW80"/>
<evidence type="ECO:0008006" key="3">
    <source>
        <dbReference type="Google" id="ProtNLM"/>
    </source>
</evidence>
<dbReference type="Gene3D" id="2.180.10.10">
    <property type="entry name" value="RHS repeat-associated core"/>
    <property type="match status" value="1"/>
</dbReference>
<name>A0A955LW80_UNCKA</name>
<protein>
    <recommendedName>
        <fullName evidence="3">RHS repeat protein</fullName>
    </recommendedName>
</protein>
<dbReference type="EMBL" id="JAGQKY010000182">
    <property type="protein sequence ID" value="MCA9397894.1"/>
    <property type="molecule type" value="Genomic_DNA"/>
</dbReference>
<accession>A0A955LW80</accession>
<reference evidence="1" key="1">
    <citation type="submission" date="2020-04" db="EMBL/GenBank/DDBJ databases">
        <authorList>
            <person name="Zhang T."/>
        </authorList>
    </citation>
    <scope>NUCLEOTIDE SEQUENCE</scope>
    <source>
        <strain evidence="1">HKST-UBA02</strain>
    </source>
</reference>
<proteinExistence type="predicted"/>
<gene>
    <name evidence="1" type="ORF">KC573_03615</name>
</gene>
<reference evidence="1" key="2">
    <citation type="journal article" date="2021" name="Microbiome">
        <title>Successional dynamics and alternative stable states in a saline activated sludge microbial community over 9 years.</title>
        <authorList>
            <person name="Wang Y."/>
            <person name="Ye J."/>
            <person name="Ju F."/>
            <person name="Liu L."/>
            <person name="Boyd J.A."/>
            <person name="Deng Y."/>
            <person name="Parks D.H."/>
            <person name="Jiang X."/>
            <person name="Yin X."/>
            <person name="Woodcroft B.J."/>
            <person name="Tyson G.W."/>
            <person name="Hugenholtz P."/>
            <person name="Polz M.F."/>
            <person name="Zhang T."/>
        </authorList>
    </citation>
    <scope>NUCLEOTIDE SEQUENCE</scope>
    <source>
        <strain evidence="1">HKST-UBA02</strain>
    </source>
</reference>
<feature type="non-terminal residue" evidence="1">
    <location>
        <position position="99"/>
    </location>
</feature>
<comment type="caution">
    <text evidence="1">The sequence shown here is derived from an EMBL/GenBank/DDBJ whole genome shotgun (WGS) entry which is preliminary data.</text>
</comment>
<dbReference type="Proteomes" id="UP000699691">
    <property type="component" value="Unassembled WGS sequence"/>
</dbReference>
<organism evidence="1 2">
    <name type="scientific">candidate division WWE3 bacterium</name>
    <dbReference type="NCBI Taxonomy" id="2053526"/>
    <lineage>
        <taxon>Bacteria</taxon>
        <taxon>Katanobacteria</taxon>
    </lineage>
</organism>
<evidence type="ECO:0000313" key="2">
    <source>
        <dbReference type="Proteomes" id="UP000699691"/>
    </source>
</evidence>
<evidence type="ECO:0000313" key="1">
    <source>
        <dbReference type="EMBL" id="MCA9397894.1"/>
    </source>
</evidence>